<gene>
    <name evidence="1" type="ORF">B0T25DRAFT_578543</name>
</gene>
<sequence length="262" mass="29194">MPDVWLIHPPASMHSFPPLLAYSGKDFNPAIDPVSALGLAASCTSLLSSIVKIIPFSRTFLSTLEASTSELRLVLGNQEAMINRRDNLLKALNESLDATARVVVSYIWDELSETKLAIEGGRLGRWARTKHVFNEAGMAPLKEALRDQIQAMQLLLPTEGDQNNLLNDSESVRILERARDDSRSSLLWLHDAESPALFISYQTDTLSRLSMVFGFDDAVLGSKPYRAAVMATWKGPKERRQPAHIILSRGLHRCRCPSSRIR</sequence>
<accession>A0AAJ0HSK2</accession>
<keyword evidence="2" id="KW-1185">Reference proteome</keyword>
<dbReference type="Proteomes" id="UP001275084">
    <property type="component" value="Unassembled WGS sequence"/>
</dbReference>
<name>A0AAJ0HSK2_9PEZI</name>
<evidence type="ECO:0000313" key="2">
    <source>
        <dbReference type="Proteomes" id="UP001275084"/>
    </source>
</evidence>
<dbReference type="EMBL" id="JAUIQD010000002">
    <property type="protein sequence ID" value="KAK3360669.1"/>
    <property type="molecule type" value="Genomic_DNA"/>
</dbReference>
<protein>
    <recommendedName>
        <fullName evidence="3">Fungal N-terminal domain-containing protein</fullName>
    </recommendedName>
</protein>
<reference evidence="1" key="2">
    <citation type="submission" date="2023-06" db="EMBL/GenBank/DDBJ databases">
        <authorList>
            <consortium name="Lawrence Berkeley National Laboratory"/>
            <person name="Haridas S."/>
            <person name="Hensen N."/>
            <person name="Bonometti L."/>
            <person name="Westerberg I."/>
            <person name="Brannstrom I.O."/>
            <person name="Guillou S."/>
            <person name="Cros-Aarteil S."/>
            <person name="Calhoun S."/>
            <person name="Kuo A."/>
            <person name="Mondo S."/>
            <person name="Pangilinan J."/>
            <person name="Riley R."/>
            <person name="Labutti K."/>
            <person name="Andreopoulos B."/>
            <person name="Lipzen A."/>
            <person name="Chen C."/>
            <person name="Yanf M."/>
            <person name="Daum C."/>
            <person name="Ng V."/>
            <person name="Clum A."/>
            <person name="Steindorff A."/>
            <person name="Ohm R."/>
            <person name="Martin F."/>
            <person name="Silar P."/>
            <person name="Natvig D."/>
            <person name="Lalanne C."/>
            <person name="Gautier V."/>
            <person name="Ament-Velasquez S.L."/>
            <person name="Kruys A."/>
            <person name="Hutchinson M.I."/>
            <person name="Powell A.J."/>
            <person name="Barry K."/>
            <person name="Miller A.N."/>
            <person name="Grigoriev I.V."/>
            <person name="Debuchy R."/>
            <person name="Gladieux P."/>
            <person name="Thoren M.H."/>
            <person name="Johannesson H."/>
        </authorList>
    </citation>
    <scope>NUCLEOTIDE SEQUENCE</scope>
    <source>
        <strain evidence="1">CBS 955.72</strain>
    </source>
</reference>
<dbReference type="AlphaFoldDB" id="A0AAJ0HSK2"/>
<evidence type="ECO:0000313" key="1">
    <source>
        <dbReference type="EMBL" id="KAK3360669.1"/>
    </source>
</evidence>
<comment type="caution">
    <text evidence="1">The sequence shown here is derived from an EMBL/GenBank/DDBJ whole genome shotgun (WGS) entry which is preliminary data.</text>
</comment>
<proteinExistence type="predicted"/>
<reference evidence="1" key="1">
    <citation type="journal article" date="2023" name="Mol. Phylogenet. Evol.">
        <title>Genome-scale phylogeny and comparative genomics of the fungal order Sordariales.</title>
        <authorList>
            <person name="Hensen N."/>
            <person name="Bonometti L."/>
            <person name="Westerberg I."/>
            <person name="Brannstrom I.O."/>
            <person name="Guillou S."/>
            <person name="Cros-Aarteil S."/>
            <person name="Calhoun S."/>
            <person name="Haridas S."/>
            <person name="Kuo A."/>
            <person name="Mondo S."/>
            <person name="Pangilinan J."/>
            <person name="Riley R."/>
            <person name="LaButti K."/>
            <person name="Andreopoulos B."/>
            <person name="Lipzen A."/>
            <person name="Chen C."/>
            <person name="Yan M."/>
            <person name="Daum C."/>
            <person name="Ng V."/>
            <person name="Clum A."/>
            <person name="Steindorff A."/>
            <person name="Ohm R.A."/>
            <person name="Martin F."/>
            <person name="Silar P."/>
            <person name="Natvig D.O."/>
            <person name="Lalanne C."/>
            <person name="Gautier V."/>
            <person name="Ament-Velasquez S.L."/>
            <person name="Kruys A."/>
            <person name="Hutchinson M.I."/>
            <person name="Powell A.J."/>
            <person name="Barry K."/>
            <person name="Miller A.N."/>
            <person name="Grigoriev I.V."/>
            <person name="Debuchy R."/>
            <person name="Gladieux P."/>
            <person name="Hiltunen Thoren M."/>
            <person name="Johannesson H."/>
        </authorList>
    </citation>
    <scope>NUCLEOTIDE SEQUENCE</scope>
    <source>
        <strain evidence="1">CBS 955.72</strain>
    </source>
</reference>
<evidence type="ECO:0008006" key="3">
    <source>
        <dbReference type="Google" id="ProtNLM"/>
    </source>
</evidence>
<organism evidence="1 2">
    <name type="scientific">Lasiosphaeria hispida</name>
    <dbReference type="NCBI Taxonomy" id="260671"/>
    <lineage>
        <taxon>Eukaryota</taxon>
        <taxon>Fungi</taxon>
        <taxon>Dikarya</taxon>
        <taxon>Ascomycota</taxon>
        <taxon>Pezizomycotina</taxon>
        <taxon>Sordariomycetes</taxon>
        <taxon>Sordariomycetidae</taxon>
        <taxon>Sordariales</taxon>
        <taxon>Lasiosphaeriaceae</taxon>
        <taxon>Lasiosphaeria</taxon>
    </lineage>
</organism>